<dbReference type="AlphaFoldDB" id="A0A4P6X4B6"/>
<keyword evidence="4" id="KW-1185">Reference proteome</keyword>
<keyword evidence="1" id="KW-1133">Transmembrane helix</keyword>
<keyword evidence="1" id="KW-0812">Transmembrane</keyword>
<evidence type="ECO:0000313" key="3">
    <source>
        <dbReference type="EMBL" id="QBM29398.1"/>
    </source>
</evidence>
<feature type="transmembrane region" description="Helical" evidence="1">
    <location>
        <begin position="107"/>
        <end position="124"/>
    </location>
</feature>
<dbReference type="Pfam" id="PF07331">
    <property type="entry name" value="TctB"/>
    <property type="match status" value="1"/>
</dbReference>
<reference evidence="3 4" key="1">
    <citation type="submission" date="2019-03" db="EMBL/GenBank/DDBJ databases">
        <authorList>
            <person name="Sebastian G."/>
            <person name="Baumann P."/>
            <person name="Ruckert C."/>
            <person name="Kalinowski J."/>
            <person name="Nebel B."/>
            <person name="Takors R."/>
            <person name="Blombach B."/>
        </authorList>
    </citation>
    <scope>NUCLEOTIDE SEQUENCE [LARGE SCALE GENOMIC DNA]</scope>
    <source>
        <strain evidence="3 4">DSM 1084</strain>
    </source>
</reference>
<name>A0A4P6X4B6_HYDPS</name>
<feature type="transmembrane region" description="Helical" evidence="1">
    <location>
        <begin position="38"/>
        <end position="60"/>
    </location>
</feature>
<dbReference type="InterPro" id="IPR009936">
    <property type="entry name" value="DUF1468"/>
</dbReference>
<dbReference type="RefSeq" id="WP_133157309.1">
    <property type="nucleotide sequence ID" value="NZ_CP037867.1"/>
</dbReference>
<feature type="transmembrane region" description="Helical" evidence="1">
    <location>
        <begin position="12"/>
        <end position="32"/>
    </location>
</feature>
<feature type="domain" description="DUF1468" evidence="2">
    <location>
        <begin position="14"/>
        <end position="156"/>
    </location>
</feature>
<organism evidence="3 4">
    <name type="scientific">Hydrogenophaga pseudoflava</name>
    <name type="common">Pseudomonas carboxydoflava</name>
    <dbReference type="NCBI Taxonomy" id="47421"/>
    <lineage>
        <taxon>Bacteria</taxon>
        <taxon>Pseudomonadati</taxon>
        <taxon>Pseudomonadota</taxon>
        <taxon>Betaproteobacteria</taxon>
        <taxon>Burkholderiales</taxon>
        <taxon>Comamonadaceae</taxon>
        <taxon>Hydrogenophaga</taxon>
    </lineage>
</organism>
<feature type="transmembrane region" description="Helical" evidence="1">
    <location>
        <begin position="81"/>
        <end position="101"/>
    </location>
</feature>
<evidence type="ECO:0000259" key="2">
    <source>
        <dbReference type="Pfam" id="PF07331"/>
    </source>
</evidence>
<evidence type="ECO:0000256" key="1">
    <source>
        <dbReference type="SAM" id="Phobius"/>
    </source>
</evidence>
<gene>
    <name evidence="3" type="ORF">HPF_17020</name>
</gene>
<proteinExistence type="predicted"/>
<dbReference type="Proteomes" id="UP000293912">
    <property type="component" value="Chromosome"/>
</dbReference>
<evidence type="ECO:0000313" key="4">
    <source>
        <dbReference type="Proteomes" id="UP000293912"/>
    </source>
</evidence>
<accession>A0A4P6X4B6</accession>
<keyword evidence="1" id="KW-0472">Membrane</keyword>
<protein>
    <submittedName>
        <fullName evidence="3">Tripartite tricarboxylate transporter TctB family protein</fullName>
    </submittedName>
</protein>
<dbReference type="KEGG" id="hpse:HPF_17020"/>
<sequence length="170" mass="18112">MQPTRQRLPGELSFLAVLLLASLFLLWTAYGISKFESLTSAGAFPMFAAAIMVVCAVLILRDAARSAPTETRAGESLAAQFVRRLTPPVVVGFTVAIALYMVLLQPLGFLLASYLFLVVSMALLGSRRWGLNLLVSALALAAIYGIFQTVFSVVLPSGTLLQGLFNGAAT</sequence>
<dbReference type="EMBL" id="CP037867">
    <property type="protein sequence ID" value="QBM29398.1"/>
    <property type="molecule type" value="Genomic_DNA"/>
</dbReference>
<feature type="transmembrane region" description="Helical" evidence="1">
    <location>
        <begin position="131"/>
        <end position="155"/>
    </location>
</feature>